<keyword evidence="2" id="KW-1185">Reference proteome</keyword>
<dbReference type="Proteomes" id="UP000055024">
    <property type="component" value="Unassembled WGS sequence"/>
</dbReference>
<dbReference type="AlphaFoldDB" id="A0A0V1I0M4"/>
<reference evidence="1 2" key="1">
    <citation type="submission" date="2015-01" db="EMBL/GenBank/DDBJ databases">
        <title>Evolution of Trichinella species and genotypes.</title>
        <authorList>
            <person name="Korhonen P.K."/>
            <person name="Edoardo P."/>
            <person name="Giuseppe L.R."/>
            <person name="Gasser R.B."/>
        </authorList>
    </citation>
    <scope>NUCLEOTIDE SEQUENCE [LARGE SCALE GENOMIC DNA]</scope>
    <source>
        <strain evidence="1">ISS1029</strain>
    </source>
</reference>
<comment type="caution">
    <text evidence="1">The sequence shown here is derived from an EMBL/GenBank/DDBJ whole genome shotgun (WGS) entry which is preliminary data.</text>
</comment>
<evidence type="ECO:0000313" key="1">
    <source>
        <dbReference type="EMBL" id="KRZ16494.1"/>
    </source>
</evidence>
<name>A0A0V1I0M4_9BILA</name>
<sequence>METDRSLFLFIYQMLKKNNKVNLHNNAISHNNMHCLFCSLPFYQSSTYVVSYNSALQHHP</sequence>
<evidence type="ECO:0000313" key="2">
    <source>
        <dbReference type="Proteomes" id="UP000055024"/>
    </source>
</evidence>
<accession>A0A0V1I0M4</accession>
<proteinExistence type="predicted"/>
<gene>
    <name evidence="1" type="ORF">T11_7776</name>
</gene>
<dbReference type="EMBL" id="JYDP01000011">
    <property type="protein sequence ID" value="KRZ16494.1"/>
    <property type="molecule type" value="Genomic_DNA"/>
</dbReference>
<protein>
    <submittedName>
        <fullName evidence="1">Uncharacterized protein</fullName>
    </submittedName>
</protein>
<organism evidence="1 2">
    <name type="scientific">Trichinella zimbabwensis</name>
    <dbReference type="NCBI Taxonomy" id="268475"/>
    <lineage>
        <taxon>Eukaryota</taxon>
        <taxon>Metazoa</taxon>
        <taxon>Ecdysozoa</taxon>
        <taxon>Nematoda</taxon>
        <taxon>Enoplea</taxon>
        <taxon>Dorylaimia</taxon>
        <taxon>Trichinellida</taxon>
        <taxon>Trichinellidae</taxon>
        <taxon>Trichinella</taxon>
    </lineage>
</organism>